<name>A0A183IU96_9BILA</name>
<feature type="region of interest" description="Disordered" evidence="1">
    <location>
        <begin position="103"/>
        <end position="123"/>
    </location>
</feature>
<protein>
    <submittedName>
        <fullName evidence="4">Clathrin_bdg domain-containing protein</fullName>
    </submittedName>
</protein>
<organism evidence="4">
    <name type="scientific">Soboliphyme baturini</name>
    <dbReference type="NCBI Taxonomy" id="241478"/>
    <lineage>
        <taxon>Eukaryota</taxon>
        <taxon>Metazoa</taxon>
        <taxon>Ecdysozoa</taxon>
        <taxon>Nematoda</taxon>
        <taxon>Enoplea</taxon>
        <taxon>Dorylaimia</taxon>
        <taxon>Dioctophymatida</taxon>
        <taxon>Dioctophymatoidea</taxon>
        <taxon>Soboliphymatidae</taxon>
        <taxon>Soboliphyme</taxon>
    </lineage>
</organism>
<reference evidence="2 3" key="2">
    <citation type="submission" date="2018-11" db="EMBL/GenBank/DDBJ databases">
        <authorList>
            <consortium name="Pathogen Informatics"/>
        </authorList>
    </citation>
    <scope>NUCLEOTIDE SEQUENCE [LARGE SCALE GENOMIC DNA]</scope>
</reference>
<feature type="compositionally biased region" description="Low complexity" evidence="1">
    <location>
        <begin position="114"/>
        <end position="123"/>
    </location>
</feature>
<accession>A0A183IU96</accession>
<dbReference type="AlphaFoldDB" id="A0A183IU96"/>
<gene>
    <name evidence="2" type="ORF">SBAD_LOCUS7193</name>
</gene>
<feature type="region of interest" description="Disordered" evidence="1">
    <location>
        <begin position="389"/>
        <end position="417"/>
    </location>
</feature>
<evidence type="ECO:0000313" key="4">
    <source>
        <dbReference type="WBParaSite" id="SBAD_0000746001-mRNA-1"/>
    </source>
</evidence>
<proteinExistence type="predicted"/>
<evidence type="ECO:0000256" key="1">
    <source>
        <dbReference type="SAM" id="MobiDB-lite"/>
    </source>
</evidence>
<sequence length="514" mass="57307">MERYLLDRDLYLSGNFDEPEVTRCDEDEEASTDFVREFSMMNHRPKVNHSCSKNIGHILTYAIDDEVFMEDSEESDDASVISCIQSTDASVQMCLTDECSQPSHVGNDGGGEGSTAASGGNLSSWTSSVTSSQRYAWDPLFSADEDGFNSFSNVFTYGYDDADTALATLTPDCDQNWSSSEASQNSRDPSEWSLFMSKRSENHSQLFSEFDQIQGDLWKLKMDVNQLDFECNRYMTKRAEVDFAKLYRSVRLSDSDAQFSCSSDSLSLSNDGSSHSNAVLAIKHCSLSEPCLCGHSSDVYMRARNVSAPYSANRSSSLKLRRLKETKSLTYDPGLPIGPGLGVSVSDSYHTQISVDIAPSDSASDHASRKAMFNSNSFVESFISTDLHSSDSSDDSETLKQNDFQYPPLSTHGSESRISEEFSSSLSLESSDLEWEECADWTMPDTIDRSSELRVIRQLPALSVQCLNEVLRDFLFDVDRLSQVSVVPFCSYRVKIKGLLFVPVFQLFFVTSFL</sequence>
<dbReference type="Proteomes" id="UP000270296">
    <property type="component" value="Unassembled WGS sequence"/>
</dbReference>
<dbReference type="WBParaSite" id="SBAD_0000746001-mRNA-1">
    <property type="protein sequence ID" value="SBAD_0000746001-mRNA-1"/>
    <property type="gene ID" value="SBAD_0000746001"/>
</dbReference>
<evidence type="ECO:0000313" key="3">
    <source>
        <dbReference type="Proteomes" id="UP000270296"/>
    </source>
</evidence>
<dbReference type="EMBL" id="UZAM01010404">
    <property type="protein sequence ID" value="VDP12224.1"/>
    <property type="molecule type" value="Genomic_DNA"/>
</dbReference>
<reference evidence="4" key="1">
    <citation type="submission" date="2016-06" db="UniProtKB">
        <authorList>
            <consortium name="WormBaseParasite"/>
        </authorList>
    </citation>
    <scope>IDENTIFICATION</scope>
</reference>
<keyword evidence="3" id="KW-1185">Reference proteome</keyword>
<evidence type="ECO:0000313" key="2">
    <source>
        <dbReference type="EMBL" id="VDP12224.1"/>
    </source>
</evidence>